<feature type="region of interest" description="Disordered" evidence="1">
    <location>
        <begin position="1"/>
        <end position="37"/>
    </location>
</feature>
<feature type="domain" description="Alpha-L-rhamnosidase C-terminal" evidence="2">
    <location>
        <begin position="150"/>
        <end position="205"/>
    </location>
</feature>
<evidence type="ECO:0000313" key="3">
    <source>
        <dbReference type="EMBL" id="GAA2433709.1"/>
    </source>
</evidence>
<feature type="compositionally biased region" description="Basic and acidic residues" evidence="1">
    <location>
        <begin position="197"/>
        <end position="212"/>
    </location>
</feature>
<evidence type="ECO:0000259" key="2">
    <source>
        <dbReference type="Pfam" id="PF17390"/>
    </source>
</evidence>
<gene>
    <name evidence="3" type="ORF">GCM10010421_23440</name>
</gene>
<dbReference type="Pfam" id="PF17390">
    <property type="entry name" value="Bac_rhamnosid_C"/>
    <property type="match status" value="1"/>
</dbReference>
<evidence type="ECO:0000313" key="4">
    <source>
        <dbReference type="Proteomes" id="UP001500460"/>
    </source>
</evidence>
<reference evidence="4" key="1">
    <citation type="journal article" date="2019" name="Int. J. Syst. Evol. Microbiol.">
        <title>The Global Catalogue of Microorganisms (GCM) 10K type strain sequencing project: providing services to taxonomists for standard genome sequencing and annotation.</title>
        <authorList>
            <consortium name="The Broad Institute Genomics Platform"/>
            <consortium name="The Broad Institute Genome Sequencing Center for Infectious Disease"/>
            <person name="Wu L."/>
            <person name="Ma J."/>
        </authorList>
    </citation>
    <scope>NUCLEOTIDE SEQUENCE [LARGE SCALE GENOMIC DNA]</scope>
    <source>
        <strain evidence="4">JCM 6922</strain>
    </source>
</reference>
<feature type="region of interest" description="Disordered" evidence="1">
    <location>
        <begin position="188"/>
        <end position="247"/>
    </location>
</feature>
<sequence>MSGPVTRSPSLGSPGSTRGPCTGACSRELGGPGTAGDVVSLTFPAARPLRGRPLDDAAFAARTGQRDDVGDGLRTWLFGSATGAAEQPGPPPVGAGPHRDRLPGRRAGPEAAPGLADALVGRTEDAEQPGAGLHAHAFRRRAGDDRVGTERVDWARTSIRTVRGTAGAARARKGAAFRTDVQAPAGAVAEVHVPTAGRDEVSAPDGARHPRTESGSAVRRVTRGTWRLTSVRRAAAGREDGQPATTA</sequence>
<evidence type="ECO:0000256" key="1">
    <source>
        <dbReference type="SAM" id="MobiDB-lite"/>
    </source>
</evidence>
<name>A0ABP5WQM6_9ACTN</name>
<protein>
    <recommendedName>
        <fullName evidence="2">Alpha-L-rhamnosidase C-terminal domain-containing protein</fullName>
    </recommendedName>
</protein>
<feature type="compositionally biased region" description="Polar residues" evidence="1">
    <location>
        <begin position="1"/>
        <end position="16"/>
    </location>
</feature>
<dbReference type="InterPro" id="IPR035398">
    <property type="entry name" value="Bac_rhamnosid_C"/>
</dbReference>
<keyword evidence="4" id="KW-1185">Reference proteome</keyword>
<feature type="region of interest" description="Disordered" evidence="1">
    <location>
        <begin position="61"/>
        <end position="149"/>
    </location>
</feature>
<comment type="caution">
    <text evidence="3">The sequence shown here is derived from an EMBL/GenBank/DDBJ whole genome shotgun (WGS) entry which is preliminary data.</text>
</comment>
<dbReference type="Gene3D" id="2.60.420.10">
    <property type="entry name" value="Maltose phosphorylase, domain 3"/>
    <property type="match status" value="1"/>
</dbReference>
<accession>A0ABP5WQM6</accession>
<dbReference type="Proteomes" id="UP001500460">
    <property type="component" value="Unassembled WGS sequence"/>
</dbReference>
<organism evidence="3 4">
    <name type="scientific">Streptomyces glaucus</name>
    <dbReference type="NCBI Taxonomy" id="284029"/>
    <lineage>
        <taxon>Bacteria</taxon>
        <taxon>Bacillati</taxon>
        <taxon>Actinomycetota</taxon>
        <taxon>Actinomycetes</taxon>
        <taxon>Kitasatosporales</taxon>
        <taxon>Streptomycetaceae</taxon>
        <taxon>Streptomyces</taxon>
    </lineage>
</organism>
<dbReference type="EMBL" id="BAAATK010000011">
    <property type="protein sequence ID" value="GAA2433709.1"/>
    <property type="molecule type" value="Genomic_DNA"/>
</dbReference>
<proteinExistence type="predicted"/>